<evidence type="ECO:0000256" key="1">
    <source>
        <dbReference type="SAM" id="MobiDB-lite"/>
    </source>
</evidence>
<keyword evidence="2" id="KW-0812">Transmembrane</keyword>
<feature type="compositionally biased region" description="Low complexity" evidence="1">
    <location>
        <begin position="23"/>
        <end position="47"/>
    </location>
</feature>
<evidence type="ECO:0000256" key="2">
    <source>
        <dbReference type="SAM" id="Phobius"/>
    </source>
</evidence>
<organism evidence="3 4">
    <name type="scientific">Senegalimassilia faecalis</name>
    <dbReference type="NCBI Taxonomy" id="2509433"/>
    <lineage>
        <taxon>Bacteria</taxon>
        <taxon>Bacillati</taxon>
        <taxon>Actinomycetota</taxon>
        <taxon>Coriobacteriia</taxon>
        <taxon>Coriobacteriales</taxon>
        <taxon>Coriobacteriaceae</taxon>
        <taxon>Senegalimassilia</taxon>
    </lineage>
</organism>
<keyword evidence="4" id="KW-1185">Reference proteome</keyword>
<comment type="caution">
    <text evidence="3">The sequence shown here is derived from an EMBL/GenBank/DDBJ whole genome shotgun (WGS) entry which is preliminary data.</text>
</comment>
<sequence>MAILKRKNTAKNLPADQAEQLGAPIVPEAQPAQPAEAAPAAPDVPVPTGVKPAARPTLEGEAAREQGKRGQSRRERRAAKRADKRAAKGVVRIQDLEDLIEREGIENIDPETAVSMYLPKRRMHRIGAALLRMDKLQKALIALALLFGLLFALSFMQENMGNFTINLNRLELFRYGVAIDEDPNFGQATARLQAQAVTNGTNIATEDLPDDLDQIDGSHNGKNYVAYTFYIRNAGKVDLNYSCNVRVVSASKGVEKAARVKIWKNGEPTVYAAAAADGNPEPGCVNFESDKIVCNIPEENFQVGNVDKYTVVIWLDGDDPECVDDIVGGAVEFAMDFETLDEDNSGLVVKFVRDIVDTLTGNDPISASGNDAPDYYKDHDVTWDNRRNQENSPAA</sequence>
<feature type="compositionally biased region" description="Basic residues" evidence="1">
    <location>
        <begin position="70"/>
        <end position="79"/>
    </location>
</feature>
<gene>
    <name evidence="3" type="ORF">ET524_08755</name>
</gene>
<evidence type="ECO:0000313" key="3">
    <source>
        <dbReference type="EMBL" id="RXZ54560.1"/>
    </source>
</evidence>
<dbReference type="AlphaFoldDB" id="A0A4Q2K2L3"/>
<feature type="region of interest" description="Disordered" evidence="1">
    <location>
        <begin position="362"/>
        <end position="395"/>
    </location>
</feature>
<dbReference type="EMBL" id="SDPW01000001">
    <property type="protein sequence ID" value="RXZ54560.1"/>
    <property type="molecule type" value="Genomic_DNA"/>
</dbReference>
<feature type="compositionally biased region" description="Basic and acidic residues" evidence="1">
    <location>
        <begin position="374"/>
        <end position="389"/>
    </location>
</feature>
<name>A0A4Q2K2L3_9ACTN</name>
<dbReference type="Proteomes" id="UP000293345">
    <property type="component" value="Unassembled WGS sequence"/>
</dbReference>
<evidence type="ECO:0000313" key="4">
    <source>
        <dbReference type="Proteomes" id="UP000293345"/>
    </source>
</evidence>
<feature type="transmembrane region" description="Helical" evidence="2">
    <location>
        <begin position="139"/>
        <end position="156"/>
    </location>
</feature>
<proteinExistence type="predicted"/>
<dbReference type="RefSeq" id="WP_129425055.1">
    <property type="nucleotide sequence ID" value="NZ_SDPW01000001.1"/>
</dbReference>
<keyword evidence="2" id="KW-1133">Transmembrane helix</keyword>
<feature type="region of interest" description="Disordered" evidence="1">
    <location>
        <begin position="1"/>
        <end position="84"/>
    </location>
</feature>
<keyword evidence="2" id="KW-0472">Membrane</keyword>
<protein>
    <submittedName>
        <fullName evidence="3">Uncharacterized protein</fullName>
    </submittedName>
</protein>
<accession>A0A4Q2K2L3</accession>
<reference evidence="3 4" key="1">
    <citation type="submission" date="2019-01" db="EMBL/GenBank/DDBJ databases">
        <title>Senegalimassilia sp. nov. KGMB04484 isolated human feces.</title>
        <authorList>
            <person name="Han K.-I."/>
            <person name="Kim J.-S."/>
            <person name="Lee K.C."/>
            <person name="Suh M.K."/>
            <person name="Eom M.K."/>
            <person name="Lee J.H."/>
            <person name="Park S.-H."/>
            <person name="Kang S.W."/>
            <person name="Park J.-E."/>
            <person name="Oh B.S."/>
            <person name="Yu S.Y."/>
            <person name="Choi S.-H."/>
            <person name="Lee D.H."/>
            <person name="Yoon H."/>
            <person name="Kim B.-Y."/>
            <person name="Lee J.H."/>
            <person name="Lee J.-S."/>
        </authorList>
    </citation>
    <scope>NUCLEOTIDE SEQUENCE [LARGE SCALE GENOMIC DNA]</scope>
    <source>
        <strain evidence="3 4">KGMB04484</strain>
    </source>
</reference>
<dbReference type="OrthoDB" id="1976590at2"/>